<accession>A0ABW9XF58</accession>
<evidence type="ECO:0000256" key="3">
    <source>
        <dbReference type="ARBA" id="ARBA00023015"/>
    </source>
</evidence>
<dbReference type="Gene3D" id="3.40.50.2300">
    <property type="match status" value="1"/>
</dbReference>
<proteinExistence type="predicted"/>
<dbReference type="InterPro" id="IPR039420">
    <property type="entry name" value="WalR-like"/>
</dbReference>
<comment type="caution">
    <text evidence="9">The sequence shown here is derived from an EMBL/GenBank/DDBJ whole genome shotgun (WGS) entry which is preliminary data.</text>
</comment>
<dbReference type="PANTHER" id="PTHR48111">
    <property type="entry name" value="REGULATOR OF RPOS"/>
    <property type="match status" value="1"/>
</dbReference>
<evidence type="ECO:0000259" key="8">
    <source>
        <dbReference type="PROSITE" id="PS50110"/>
    </source>
</evidence>
<dbReference type="Proteomes" id="UP000753724">
    <property type="component" value="Unassembled WGS sequence"/>
</dbReference>
<evidence type="ECO:0000256" key="4">
    <source>
        <dbReference type="ARBA" id="ARBA00023125"/>
    </source>
</evidence>
<dbReference type="RefSeq" id="WP_161718885.1">
    <property type="nucleotide sequence ID" value="NZ_JAAAPO010000004.1"/>
</dbReference>
<feature type="domain" description="Response regulatory" evidence="8">
    <location>
        <begin position="12"/>
        <end position="128"/>
    </location>
</feature>
<dbReference type="PANTHER" id="PTHR48111:SF1">
    <property type="entry name" value="TWO-COMPONENT RESPONSE REGULATOR ORR33"/>
    <property type="match status" value="1"/>
</dbReference>
<evidence type="ECO:0000256" key="6">
    <source>
        <dbReference type="PROSITE-ProRule" id="PRU00169"/>
    </source>
</evidence>
<dbReference type="InterPro" id="IPR011006">
    <property type="entry name" value="CheY-like_superfamily"/>
</dbReference>
<evidence type="ECO:0000313" key="9">
    <source>
        <dbReference type="EMBL" id="NBC37118.1"/>
    </source>
</evidence>
<dbReference type="SMART" id="SM00448">
    <property type="entry name" value="REC"/>
    <property type="match status" value="1"/>
</dbReference>
<keyword evidence="1 6" id="KW-0597">Phosphoprotein</keyword>
<keyword evidence="4" id="KW-0238">DNA-binding</keyword>
<dbReference type="EMBL" id="JAAAPO010000004">
    <property type="protein sequence ID" value="NBC37118.1"/>
    <property type="molecule type" value="Genomic_DNA"/>
</dbReference>
<feature type="modified residue" description="4-aspartylphosphate" evidence="6">
    <location>
        <position position="61"/>
    </location>
</feature>
<dbReference type="PROSITE" id="PS50110">
    <property type="entry name" value="RESPONSE_REGULATORY"/>
    <property type="match status" value="1"/>
</dbReference>
<keyword evidence="7" id="KW-0175">Coiled coil</keyword>
<dbReference type="InterPro" id="IPR001789">
    <property type="entry name" value="Sig_transdc_resp-reg_receiver"/>
</dbReference>
<reference evidence="10" key="1">
    <citation type="submission" date="2020-01" db="EMBL/GenBank/DDBJ databases">
        <title>Sphingomonas sp. strain CSW-10.</title>
        <authorList>
            <person name="Chen W.-M."/>
        </authorList>
    </citation>
    <scope>NUCLEOTIDE SEQUENCE [LARGE SCALE GENOMIC DNA]</scope>
    <source>
        <strain evidence="10">FSY-8</strain>
    </source>
</reference>
<keyword evidence="3" id="KW-0805">Transcription regulation</keyword>
<evidence type="ECO:0000256" key="2">
    <source>
        <dbReference type="ARBA" id="ARBA00023012"/>
    </source>
</evidence>
<evidence type="ECO:0000256" key="5">
    <source>
        <dbReference type="ARBA" id="ARBA00023163"/>
    </source>
</evidence>
<evidence type="ECO:0000256" key="1">
    <source>
        <dbReference type="ARBA" id="ARBA00022553"/>
    </source>
</evidence>
<protein>
    <submittedName>
        <fullName evidence="9">Response regulator</fullName>
    </submittedName>
</protein>
<keyword evidence="10" id="KW-1185">Reference proteome</keyword>
<keyword evidence="5" id="KW-0804">Transcription</keyword>
<evidence type="ECO:0000313" key="10">
    <source>
        <dbReference type="Proteomes" id="UP000753724"/>
    </source>
</evidence>
<sequence>MNAPTGRLKRPVVLVVDDVEGNRQLVCRRLADHGYDLHQVESGEQALDFIRNSKPDLVLLDYMMPNMNGIEVLRIVRQDWQMAGIPIIMLTARAEGEAVVEALEAGADDYVTKPIDFEVLKARIETQMAKHRSSDQLRQTNAALDERATMRVLAFDELRDELEREIGQRRQLERQLAEAQRQLAQCGACGSHPGNGARMVSLTAERPPAANGDTGGQSARALEIIDAITRSVETGKSVNPALLSALRMQVNALAGG</sequence>
<organism evidence="9 10">
    <name type="scientific">Novosphingobium ovatum</name>
    <dbReference type="NCBI Taxonomy" id="1908523"/>
    <lineage>
        <taxon>Bacteria</taxon>
        <taxon>Pseudomonadati</taxon>
        <taxon>Pseudomonadota</taxon>
        <taxon>Alphaproteobacteria</taxon>
        <taxon>Sphingomonadales</taxon>
        <taxon>Sphingomonadaceae</taxon>
        <taxon>Novosphingobium</taxon>
    </lineage>
</organism>
<dbReference type="SUPFAM" id="SSF52172">
    <property type="entry name" value="CheY-like"/>
    <property type="match status" value="1"/>
</dbReference>
<dbReference type="CDD" id="cd17574">
    <property type="entry name" value="REC_OmpR"/>
    <property type="match status" value="1"/>
</dbReference>
<gene>
    <name evidence="9" type="ORF">GTZ99_11170</name>
</gene>
<keyword evidence="2" id="KW-0902">Two-component regulatory system</keyword>
<evidence type="ECO:0000256" key="7">
    <source>
        <dbReference type="SAM" id="Coils"/>
    </source>
</evidence>
<dbReference type="Pfam" id="PF00072">
    <property type="entry name" value="Response_reg"/>
    <property type="match status" value="1"/>
</dbReference>
<name>A0ABW9XF58_9SPHN</name>
<feature type="coiled-coil region" evidence="7">
    <location>
        <begin position="155"/>
        <end position="189"/>
    </location>
</feature>